<dbReference type="InterPro" id="IPR033114">
    <property type="entry name" value="HNH_CAS9"/>
</dbReference>
<dbReference type="HAMAP" id="MF_01480">
    <property type="entry name" value="Cas9"/>
    <property type="match status" value="1"/>
</dbReference>
<gene>
    <name evidence="13" type="primary">cas9</name>
    <name evidence="15" type="ORF">FD13_GL002020</name>
</gene>
<dbReference type="PROSITE" id="PS51749">
    <property type="entry name" value="HNH_CAS9"/>
    <property type="match status" value="1"/>
</dbReference>
<dbReference type="GO" id="GO:0016787">
    <property type="term" value="F:hydrolase activity"/>
    <property type="evidence" value="ECO:0007669"/>
    <property type="project" value="UniProtKB-KW"/>
</dbReference>
<keyword evidence="3 13" id="KW-0540">Nuclease</keyword>
<evidence type="ECO:0000256" key="4">
    <source>
        <dbReference type="ARBA" id="ARBA00022723"/>
    </source>
</evidence>
<evidence type="ECO:0000256" key="6">
    <source>
        <dbReference type="ARBA" id="ARBA00022801"/>
    </source>
</evidence>
<dbReference type="OrthoDB" id="9757607at2"/>
<feature type="domain" description="HNH Cas9-type" evidence="14">
    <location>
        <begin position="772"/>
        <end position="925"/>
    </location>
</feature>
<evidence type="ECO:0000256" key="13">
    <source>
        <dbReference type="HAMAP-Rule" id="MF_01480"/>
    </source>
</evidence>
<keyword evidence="8 13" id="KW-0694">RNA-binding</keyword>
<dbReference type="Pfam" id="PF13395">
    <property type="entry name" value="HNH_4"/>
    <property type="match status" value="1"/>
</dbReference>
<comment type="caution">
    <text evidence="15">The sequence shown here is derived from an EMBL/GenBank/DDBJ whole genome shotgun (WGS) entry which is preliminary data.</text>
</comment>
<dbReference type="InterPro" id="IPR032240">
    <property type="entry name" value="Cas9_REC"/>
</dbReference>
<dbReference type="InterPro" id="IPR032239">
    <property type="entry name" value="Cas9-BH"/>
</dbReference>
<evidence type="ECO:0000256" key="7">
    <source>
        <dbReference type="ARBA" id="ARBA00022842"/>
    </source>
</evidence>
<comment type="similarity">
    <text evidence="2">Belongs to the CRISPR-associated protein Cas9 family. Subtype II-A subfamily.</text>
</comment>
<reference evidence="15 16" key="1">
    <citation type="journal article" date="2015" name="Genome Announc.">
        <title>Expanding the biotechnology potential of lactobacilli through comparative genomics of 213 strains and associated genera.</title>
        <authorList>
            <person name="Sun Z."/>
            <person name="Harris H.M."/>
            <person name="McCann A."/>
            <person name="Guo C."/>
            <person name="Argimon S."/>
            <person name="Zhang W."/>
            <person name="Yang X."/>
            <person name="Jeffery I.B."/>
            <person name="Cooney J.C."/>
            <person name="Kagawa T.F."/>
            <person name="Liu W."/>
            <person name="Song Y."/>
            <person name="Salvetti E."/>
            <person name="Wrobel A."/>
            <person name="Rasinkangas P."/>
            <person name="Parkhill J."/>
            <person name="Rea M.C."/>
            <person name="O'Sullivan O."/>
            <person name="Ritari J."/>
            <person name="Douillard F.P."/>
            <person name="Paul Ross R."/>
            <person name="Yang R."/>
            <person name="Briner A.E."/>
            <person name="Felis G.E."/>
            <person name="de Vos W.M."/>
            <person name="Barrangou R."/>
            <person name="Klaenhammer T.R."/>
            <person name="Caufield P.W."/>
            <person name="Cui Y."/>
            <person name="Zhang H."/>
            <person name="O'Toole P.W."/>
        </authorList>
    </citation>
    <scope>NUCLEOTIDE SEQUENCE [LARGE SCALE GENOMIC DNA]</scope>
    <source>
        <strain evidence="15 16">DSM 21775</strain>
    </source>
</reference>
<evidence type="ECO:0000256" key="11">
    <source>
        <dbReference type="ARBA" id="ARBA00023211"/>
    </source>
</evidence>
<evidence type="ECO:0000313" key="15">
    <source>
        <dbReference type="EMBL" id="KRN02340.1"/>
    </source>
</evidence>
<comment type="function">
    <text evidence="13">CRISPR (clustered regularly interspaced short palindromic repeat) is an adaptive immune system that provides protection against mobile genetic elements (viruses, transposable elements and conjugative plasmids). CRISPR clusters contain spacers, sequences complementary to antecedent mobile elements, and target invading nucleic acids. CRISPR clusters are transcribed and processed into CRISPR RNA (crRNA). In type II CRISPR systems correct processing of pre-crRNA requires a trans-encoded small RNA (tracrRNA), endogenous ribonuclease 3 (rnc) and this protein. The tracrRNA serves as a guide for ribonuclease 3-aided processing of pre-crRNA. Subsequently Cas9/crRNA/tracrRNA endonucleolytically cleaves linear or circular dsDNA target complementary to the spacer; Cas9 is inactive in the absence of the 2 guide RNAs (gRNA). Cas9 recognizes the protospacer adjacent motif (PAM) in the CRISPR repeat sequences to help distinguish self versus nonself, as targets within the bacterial CRISPR locus do not have PAMs. PAM recognition is also required for catalytic activity.</text>
</comment>
<dbReference type="InterPro" id="IPR032237">
    <property type="entry name" value="Cas9_PI"/>
</dbReference>
<evidence type="ECO:0000256" key="12">
    <source>
        <dbReference type="ARBA" id="ARBA00046380"/>
    </source>
</evidence>
<dbReference type="GO" id="GO:0003723">
    <property type="term" value="F:RNA binding"/>
    <property type="evidence" value="ECO:0007669"/>
    <property type="project" value="UniProtKB-UniRule"/>
</dbReference>
<dbReference type="GO" id="GO:0043571">
    <property type="term" value="P:maintenance of CRISPR repeat elements"/>
    <property type="evidence" value="ECO:0007669"/>
    <property type="project" value="UniProtKB-UniRule"/>
</dbReference>
<dbReference type="InterPro" id="IPR028629">
    <property type="entry name" value="Cas9"/>
</dbReference>
<dbReference type="Pfam" id="PF16593">
    <property type="entry name" value="Cas9-BH"/>
    <property type="match status" value="1"/>
</dbReference>
<dbReference type="RefSeq" id="WP_061776362.1">
    <property type="nucleotide sequence ID" value="NZ_AYZH01000008.1"/>
</dbReference>
<dbReference type="GO" id="GO:0003677">
    <property type="term" value="F:DNA binding"/>
    <property type="evidence" value="ECO:0007669"/>
    <property type="project" value="UniProtKB-UniRule"/>
</dbReference>
<comment type="cofactor">
    <cofactor evidence="1">
        <name>Mg(2+)</name>
        <dbReference type="ChEBI" id="CHEBI:18420"/>
    </cofactor>
</comment>
<dbReference type="Gene3D" id="1.10.30.50">
    <property type="match status" value="1"/>
</dbReference>
<dbReference type="InterPro" id="IPR003615">
    <property type="entry name" value="HNH_nuc"/>
</dbReference>
<comment type="similarity">
    <text evidence="13">Belongs to the CRISPR-associated Cas9 family.</text>
</comment>
<dbReference type="PATRIC" id="fig|1423803.3.peg.2079"/>
<evidence type="ECO:0000256" key="2">
    <source>
        <dbReference type="ARBA" id="ARBA00005244"/>
    </source>
</evidence>
<keyword evidence="16" id="KW-1185">Reference proteome</keyword>
<protein>
    <recommendedName>
        <fullName evidence="13">CRISPR-associated endonuclease Cas9</fullName>
        <ecNumber evidence="13">3.1.-.-</ecNumber>
    </recommendedName>
</protein>
<evidence type="ECO:0000259" key="14">
    <source>
        <dbReference type="PROSITE" id="PS51749"/>
    </source>
</evidence>
<dbReference type="Pfam" id="PF16592">
    <property type="entry name" value="Cas9_REC"/>
    <property type="match status" value="1"/>
</dbReference>
<evidence type="ECO:0000256" key="5">
    <source>
        <dbReference type="ARBA" id="ARBA00022759"/>
    </source>
</evidence>
<dbReference type="InterPro" id="IPR055228">
    <property type="entry name" value="Cas9_RuvC"/>
</dbReference>
<keyword evidence="6 13" id="KW-0378">Hydrolase</keyword>
<feature type="active site" description="Proton acceptor for HNH nuclease domain" evidence="13">
    <location>
        <position position="846"/>
    </location>
</feature>
<evidence type="ECO:0000256" key="9">
    <source>
        <dbReference type="ARBA" id="ARBA00023118"/>
    </source>
</evidence>
<dbReference type="Proteomes" id="UP000051589">
    <property type="component" value="Unassembled WGS sequence"/>
</dbReference>
<dbReference type="STRING" id="1423803.FD13_GL002020"/>
<comment type="subunit">
    <text evidence="12 13">Monomer. Binds crRNA and tracrRNA.</text>
</comment>
<feature type="active site" description="For RuvC-like nuclease domain" evidence="13">
    <location>
        <position position="10"/>
    </location>
</feature>
<sequence length="1345" mass="156153">MVEKYGIGLDIGTSTLGWTSVDENGKIQRLKGQTALGTRLFNEGQTAEERRGFRTTRRRIQRRRWRLRLLREIFDEPIGSVDAGFFARQKMSSLSPQDDRFEDTYRLFNNQTDKAFHDEYPTTYHLRQALMNSDRQFDIREIYLAIHHIVKYRGNFLRSGKPADFKTGKLDLKEKFEEINADWQTLISEDAPQLPVDDLTTIKAVLVDGSRSRSDRQRGLVKLWMANETVEKNWKPVMTELAKAILGLKTKLYLLTGLDLPKEDQKAWTFSLDTLEDHQGDIDSFFDDHAQQLIDRLAELRAMIQLTEIIPSGLNFSQSMVQRYEAHRSHLEMYKQYALDQTDPKRTKALRAAYNAYIDQHEIADDFYTAVKRVTKDDQSETAEEINRLIGLEQFMPKQRTKENGVIPYQVHQQELDQIIAHQKKYYPFLGTENPVIDHRESQPYMLDELVSFRVPYYVGPMVAANPELKTTENPFAWMIRKAQGEITPWNFDEKVDRKGSATAFIERMKTTDTYLLGEDVLPQQSLLYQRFMVLNELNNIRIDDELLTTNQKQWVFDRVFKGKGTISAKHLQDALKHHGETDGLPKISGLADPTKFNSALTSYRDFQKWLPNDIDRKDRTADIETIINWSTVFEDTHIFVEKLKEIEWLTADQRRRIASNRYRGWGRLSKHLLTEIKDEQGLSIMDQLWRTQHNFMQIVHEPDYAKQIEAANTVGMAKQDIGTVINDLYTSPQNKKAIRQVLAVVKDIQNAHHGVAPSWIFMEAARGADQNPQRSRQRQRQLQDLYAKTAADLVDTEVQQELTDKIKDKANFTDRLMLYFLQNGQDMYSKEKLNIDRLSEYDIDHILPQALIKDDSLDNRVLVHQSINRNKSDTFASEKYGAKMQGAWHQWRAAGLISARKLRNLEMRPDEISKYATGFIRRQLVETRQVIKLVTEILSHQYNPEETKLVSVKAGLSHELRREAGLPKLRDLNDYHHAIDAYLAARIGTYLLKRYPRLERFFVYGQFQTSRLDLRRFNFIHDLVKSKQGVIVDSDTGEILWDRQKDIDYIKHLMGLKHLLVTHEVYDSAAEMYAQTIFKASDNDSKVLIPTKNDRPTAIYGGYTKRRNGYLAILKITEKKAETYRVVGVPTLYMSQLATARSHSVEAEKALLKSLMAPEILSESKVVSFEVVVSHVHLNQLVRDTVFGPAHYFGLGPFRYVRNFHQLVLPFKDQEILVKRTPTDEELNTVFEDICWQVENYFAVFDINGFRNALKKSIDKFEQLPIENVFKDKKLVTQGKKEVLAFVMQGLHANASYRNLKVSLGIKTPLGQLQLTKFMLSRDAELIDESPTGLFRRIRRLKDL</sequence>
<keyword evidence="4" id="KW-0479">Metal-binding</keyword>
<keyword evidence="11" id="KW-0464">Manganese</keyword>
<keyword evidence="10 13" id="KW-0238">DNA-binding</keyword>
<dbReference type="EC" id="3.1.-.-" evidence="13"/>
<keyword evidence="7" id="KW-0460">Magnesium</keyword>
<keyword evidence="5 13" id="KW-0255">Endonuclease</keyword>
<dbReference type="GO" id="GO:0004519">
    <property type="term" value="F:endonuclease activity"/>
    <property type="evidence" value="ECO:0007669"/>
    <property type="project" value="UniProtKB-UniRule"/>
</dbReference>
<accession>A0A0R2DR00</accession>
<name>A0A0R2DR00_9LACO</name>
<comment type="domain">
    <text evidence="13">Has 2 endonuclease domains. The discontinuous RuvC-like domain cleaves the target DNA noncomplementary to crRNA while the HNH nuclease domain cleaves the target DNA complementary to crRNA.</text>
</comment>
<evidence type="ECO:0000313" key="16">
    <source>
        <dbReference type="Proteomes" id="UP000051589"/>
    </source>
</evidence>
<evidence type="ECO:0000256" key="3">
    <source>
        <dbReference type="ARBA" id="ARBA00022722"/>
    </source>
</evidence>
<dbReference type="GO" id="GO:0046872">
    <property type="term" value="F:metal ion binding"/>
    <property type="evidence" value="ECO:0007669"/>
    <property type="project" value="UniProtKB-UniRule"/>
</dbReference>
<evidence type="ECO:0000256" key="10">
    <source>
        <dbReference type="ARBA" id="ARBA00023125"/>
    </source>
</evidence>
<dbReference type="GO" id="GO:0051607">
    <property type="term" value="P:defense response to virus"/>
    <property type="evidence" value="ECO:0007669"/>
    <property type="project" value="UniProtKB-UniRule"/>
</dbReference>
<dbReference type="Pfam" id="PF22702">
    <property type="entry name" value="Cas9_RuvC"/>
    <property type="match status" value="1"/>
</dbReference>
<dbReference type="Pfam" id="PF16595">
    <property type="entry name" value="Cas9_PI"/>
    <property type="match status" value="1"/>
</dbReference>
<proteinExistence type="inferred from homology"/>
<organism evidence="15 16">
    <name type="scientific">Levilactobacillus senmaizukei DSM 21775 = NBRC 103853</name>
    <dbReference type="NCBI Taxonomy" id="1423803"/>
    <lineage>
        <taxon>Bacteria</taxon>
        <taxon>Bacillati</taxon>
        <taxon>Bacillota</taxon>
        <taxon>Bacilli</taxon>
        <taxon>Lactobacillales</taxon>
        <taxon>Lactobacillaceae</taxon>
        <taxon>Levilactobacillus</taxon>
    </lineage>
</organism>
<keyword evidence="9 13" id="KW-0051">Antiviral defense</keyword>
<comment type="caution">
    <text evidence="13">Lacks conserved residue(s) required for the propagation of feature annotation.</text>
</comment>
<dbReference type="EMBL" id="AYZH01000008">
    <property type="protein sequence ID" value="KRN02340.1"/>
    <property type="molecule type" value="Genomic_DNA"/>
</dbReference>
<evidence type="ECO:0000256" key="1">
    <source>
        <dbReference type="ARBA" id="ARBA00001946"/>
    </source>
</evidence>
<evidence type="ECO:0000256" key="8">
    <source>
        <dbReference type="ARBA" id="ARBA00022884"/>
    </source>
</evidence>
<dbReference type="NCBIfam" id="TIGR01865">
    <property type="entry name" value="cas_Csn1"/>
    <property type="match status" value="1"/>
</dbReference>